<dbReference type="AlphaFoldDB" id="A0AAC8T7W6"/>
<dbReference type="RefSeq" id="WP_046696650.1">
    <property type="nucleotide sequence ID" value="NZ_CP011376.1"/>
</dbReference>
<dbReference type="Proteomes" id="UP000077465">
    <property type="component" value="Chromosome"/>
</dbReference>
<evidence type="ECO:0000313" key="2">
    <source>
        <dbReference type="Proteomes" id="UP000077465"/>
    </source>
</evidence>
<organism evidence="1 2">
    <name type="scientific">Moraxella bovoculi</name>
    <dbReference type="NCBI Taxonomy" id="386891"/>
    <lineage>
        <taxon>Bacteria</taxon>
        <taxon>Pseudomonadati</taxon>
        <taxon>Pseudomonadota</taxon>
        <taxon>Gammaproteobacteria</taxon>
        <taxon>Moraxellales</taxon>
        <taxon>Moraxellaceae</taxon>
        <taxon>Moraxella</taxon>
    </lineage>
</organism>
<reference evidence="1 2" key="1">
    <citation type="submission" date="2015-05" db="EMBL/GenBank/DDBJ databases">
        <authorList>
            <person name="Dickey A."/>
            <person name="Clawson M."/>
            <person name="Bono J."/>
            <person name="Loy J.D."/>
        </authorList>
    </citation>
    <scope>NUCLEOTIDE SEQUENCE [LARGE SCALE GENOMIC DNA]</scope>
    <source>
        <strain evidence="1 2">22581</strain>
    </source>
</reference>
<name>A0AAC8T7W6_9GAMM</name>
<evidence type="ECO:0000313" key="1">
    <source>
        <dbReference type="EMBL" id="AKG07685.1"/>
    </source>
</evidence>
<proteinExistence type="predicted"/>
<protein>
    <submittedName>
        <fullName evidence="1">Uncharacterized protein</fullName>
    </submittedName>
</protein>
<sequence length="143" mass="16601">MLTDEFKQATHAKITYRFGRKQPLSFEPTKVELSGFFLTGRQYEGVLGEHGYDTLYRLFENPGNKSRIEIIETKILENSPVVMYHELMNKTIAGTPVLYEHLTDKKAVNYQKARFVHEDRLYVINAKGLSQVEFESLLKTIIQ</sequence>
<accession>A0AAC8T7W6</accession>
<gene>
    <name evidence="1" type="ORF">AAX06_05385</name>
</gene>
<dbReference type="EMBL" id="CP011376">
    <property type="protein sequence ID" value="AKG07685.1"/>
    <property type="molecule type" value="Genomic_DNA"/>
</dbReference>